<evidence type="ECO:0000313" key="3">
    <source>
        <dbReference type="Proteomes" id="UP000313066"/>
    </source>
</evidence>
<accession>A0A5N6BZD7</accession>
<dbReference type="Gene3D" id="3.40.50.300">
    <property type="entry name" value="P-loop containing nucleotide triphosphate hydrolases"/>
    <property type="match status" value="1"/>
</dbReference>
<sequence length="504" mass="56402">MANEVKPGEIFDRDIEWDELVRFVSNPDPGPNLAVVYGHRRQGKSFLLDHLARRYDGLYHVAAEDDPRTALDSFAASMAEWLGLAVPLRFEDWKSGIEAAVEQMTRRSVETGRPALMVIDEYSYLLSGTPALSSYIQNAFDRYKRDRRGTVRIVLCGSAFSLMANLLSGDKPLYGRAALSRLIRPFDHRVAARFWDATHRPTALRLHAIVGGVPGYRMLSEAVHPHSGFHSPGDLDEWVVATVLNPASMLFQEHDRLLREDPRISHRALYQGVLRQIAQGVTKPGKIAVGLGRDARSMKHPLDALVDTGLVRRVEDLVFSGKTSYHIAEPILRFAHAVILPRLTQLDRGRSRLVWERSADVFRSNILGPHFEDLVRDWLADQGWARLGFPEPGEVGQTTISSGADGQRGHQVDVVMLDPDSSPRGDRVAVRLLGEAKCTAEPRSGHDLRRLEKIRERMRSIGKIDVSATRYAVFSESGFAADLLAEASRRDDVHLVDLDDLYGE</sequence>
<evidence type="ECO:0000259" key="1">
    <source>
        <dbReference type="Pfam" id="PF01637"/>
    </source>
</evidence>
<proteinExistence type="predicted"/>
<feature type="domain" description="ATPase" evidence="1">
    <location>
        <begin position="11"/>
        <end position="196"/>
    </location>
</feature>
<dbReference type="InterPro" id="IPR027417">
    <property type="entry name" value="P-loop_NTPase"/>
</dbReference>
<dbReference type="EMBL" id="VDMA02000004">
    <property type="protein sequence ID" value="KAB8185884.1"/>
    <property type="molecule type" value="Genomic_DNA"/>
</dbReference>
<name>A0A5N6BZD7_9ACTN</name>
<dbReference type="SUPFAM" id="SSF52540">
    <property type="entry name" value="P-loop containing nucleoside triphosphate hydrolases"/>
    <property type="match status" value="1"/>
</dbReference>
<dbReference type="RefSeq" id="WP_139573812.1">
    <property type="nucleotide sequence ID" value="NZ_VDMA02000004.1"/>
</dbReference>
<protein>
    <recommendedName>
        <fullName evidence="1">ATPase domain-containing protein</fullName>
    </recommendedName>
</protein>
<reference evidence="2 3" key="1">
    <citation type="submission" date="2019-10" db="EMBL/GenBank/DDBJ databases">
        <title>Nonomuraea sp. nov., isolated from Phyllanthus amarus.</title>
        <authorList>
            <person name="Klykleung N."/>
            <person name="Tanasupawat S."/>
        </authorList>
    </citation>
    <scope>NUCLEOTIDE SEQUENCE [LARGE SCALE GENOMIC DNA]</scope>
    <source>
        <strain evidence="2 3">CR1-09</strain>
    </source>
</reference>
<keyword evidence="3" id="KW-1185">Reference proteome</keyword>
<comment type="caution">
    <text evidence="2">The sequence shown here is derived from an EMBL/GenBank/DDBJ whole genome shotgun (WGS) entry which is preliminary data.</text>
</comment>
<dbReference type="PANTHER" id="PTHR34704:SF1">
    <property type="entry name" value="ATPASE"/>
    <property type="match status" value="1"/>
</dbReference>
<dbReference type="InterPro" id="IPR011579">
    <property type="entry name" value="ATPase_dom"/>
</dbReference>
<dbReference type="AlphaFoldDB" id="A0A5N6BZD7"/>
<gene>
    <name evidence="2" type="ORF">FH610_008900</name>
</gene>
<dbReference type="GO" id="GO:0005524">
    <property type="term" value="F:ATP binding"/>
    <property type="evidence" value="ECO:0007669"/>
    <property type="project" value="InterPro"/>
</dbReference>
<evidence type="ECO:0000313" key="2">
    <source>
        <dbReference type="EMBL" id="KAB8185884.1"/>
    </source>
</evidence>
<dbReference type="Proteomes" id="UP000313066">
    <property type="component" value="Unassembled WGS sequence"/>
</dbReference>
<organism evidence="2 3">
    <name type="scientific">Microbispora catharanthi</name>
    <dbReference type="NCBI Taxonomy" id="1712871"/>
    <lineage>
        <taxon>Bacteria</taxon>
        <taxon>Bacillati</taxon>
        <taxon>Actinomycetota</taxon>
        <taxon>Actinomycetes</taxon>
        <taxon>Streptosporangiales</taxon>
        <taxon>Streptosporangiaceae</taxon>
        <taxon>Microbispora</taxon>
    </lineage>
</organism>
<dbReference type="PANTHER" id="PTHR34704">
    <property type="entry name" value="ATPASE"/>
    <property type="match status" value="1"/>
</dbReference>
<dbReference type="Pfam" id="PF01637">
    <property type="entry name" value="ATPase_2"/>
    <property type="match status" value="1"/>
</dbReference>